<comment type="catalytic activity">
    <reaction evidence="11 12">
        <text>DNA(n) + a 2'-deoxyribonucleoside 5'-triphosphate = DNA(n+1) + diphosphate</text>
        <dbReference type="Rhea" id="RHEA:22508"/>
        <dbReference type="Rhea" id="RHEA-COMP:17339"/>
        <dbReference type="Rhea" id="RHEA-COMP:17340"/>
        <dbReference type="ChEBI" id="CHEBI:33019"/>
        <dbReference type="ChEBI" id="CHEBI:61560"/>
        <dbReference type="ChEBI" id="CHEBI:173112"/>
        <dbReference type="EC" id="2.7.7.7"/>
    </reaction>
</comment>
<dbReference type="SUPFAM" id="SSF53098">
    <property type="entry name" value="Ribonuclease H-like"/>
    <property type="match status" value="1"/>
</dbReference>
<dbReference type="SUPFAM" id="SSF50249">
    <property type="entry name" value="Nucleic acid-binding proteins"/>
    <property type="match status" value="1"/>
</dbReference>
<evidence type="ECO:0000259" key="13">
    <source>
        <dbReference type="SMART" id="SM00479"/>
    </source>
</evidence>
<dbReference type="Gene3D" id="3.30.1900.20">
    <property type="match status" value="2"/>
</dbReference>
<sequence>MTNQQDSKMRFKLLLQHLDLTDDVHMPFFEEAELTRMTVHKKERTWRFNVKTQQILPLKLYLLFRERLHTTFSAIATVHLNIEAAEAAANGETVLEYWRYAVEELSDMAPPLRERLLSQTPDWNGNKLVVKCIHDHEMMALKSKYSSKLAEVYQLFGFPPLAVDFQLSEENQEAAHQAFMEERRAEEEALAQRALDDMKKRETDRKENGVPAGPFQMGIAIKPDEKITEIQSIVDEERRVTIEGFVFDAEVRELRSGRSLLTVKITDYTDSILVKMFSRDKEDAELMANAKKGMWLKARGSIQTDTFVRDLVMMAQDMVEINPQLRQDTAKEKRVELHLHTPMSQMDAVSSVDALVGQAAKWGHPAIAITDHAGVQSFPDAYAASKKHGIKAIFGLEANLVDDGVPIAYEERHALLEEETYVVFDLETTGLSAVYDTIIELAAVKIKGGQIIDKFESFANPHHPLSSTTIDLTGITDDMVRDAPEVEEVIRDYQEWAGDHIMVAHNASFDMGFLYVAYKKFGIQMKHATIDTLELARMLHPELKNHRLNTLAKKFNIELTQHHRAIYDTEATAYLLVHLLKEADQKGIKYHDQLNDYVGSGDAYKRARPTHCTLLAQNDEGLKNLFKLVSASHIDYFYRVPRIPRSLLQRHRKGLLVGSGCDKGEVFEAVMQKSMEEVEQTAQFYDYLEVHPKEVYSHLIERELVRDEWNLEDIIRKLVKVSRKLELPLVATGNVHYLDENDAIFRQVLIGSQGGANPLNRHKLPKVHFRTTTEMLEAFEFLGEETAHEIVVQNSLKISDMIEVVKPIKDDLYTPKIEGADEEVRQLSYSMAESIYGSPLPDIVEARIEKELKSIIGHGFAVIYLISHKLVKKSLDDGYLVGSRGSVGSSLVATLTEITEVNPLPPHYICRSCKKSEFFDDGSVGSGFDLEDKNCPDCNIPYRKEGQDIPFETFLGFKGDKVPDIDLNFSGEYQPVAHNYTKELFGEDNVFRAGTIGTVAEKTAYGYVRGYANDRDMTIRGAEIDRLVQGCTGVKRSTGQHPGGIIVVPDYMDIYDFSPIQFPADAQDSEWKTTHFDFHSIHDNLLKLDILGHDDPTVIRMLQDLSGIDPKTIPTDDPEVMKIFSGPESLGVTEQQIGCKTGTLGIPEFGTRFVRQMLEETKPTTFSELVQISGLSHGTDVWLSNAQELIKNGTCQLSDVIGCRDDIMVYLIYQGLESSLAFKIMEAVRKGKGLTPEFEAAMKEQGVPNWYIESCKKIKYMFPKAHAAAYVLMAVRIAYFKVHFPVLYYAAYFTVRAEDFDVNAMAKGSQSIRAKVDEINAKGLEASTKEKNLLTVMELALEMCERGYSFQKVDLYKSEADEFIIEGNTLIPPFNAIPGLGTNAAKSIVAARAEGDFLSKEDLQQRGRVSKTIIEYMEDHGCLEGMPDANQLSLF</sequence>
<dbReference type="CDD" id="cd04484">
    <property type="entry name" value="polC_OBF"/>
    <property type="match status" value="1"/>
</dbReference>
<dbReference type="Gene3D" id="1.10.150.700">
    <property type="entry name" value="PolC, middle finger domain"/>
    <property type="match status" value="1"/>
</dbReference>
<organism evidence="15 16">
    <name type="scientific">Planococcus salinus</name>
    <dbReference type="NCBI Taxonomy" id="1848460"/>
    <lineage>
        <taxon>Bacteria</taxon>
        <taxon>Bacillati</taxon>
        <taxon>Bacillota</taxon>
        <taxon>Bacilli</taxon>
        <taxon>Bacillales</taxon>
        <taxon>Caryophanaceae</taxon>
        <taxon>Planococcus</taxon>
    </lineage>
</organism>
<dbReference type="InterPro" id="IPR006308">
    <property type="entry name" value="Pol_III_a_PolC-type_gram_pos"/>
</dbReference>
<dbReference type="InterPro" id="IPR006054">
    <property type="entry name" value="DnaQ"/>
</dbReference>
<proteinExistence type="inferred from homology"/>
<comment type="similarity">
    <text evidence="12">Belongs to the DNA polymerase type-C family. PolC subfamily.</text>
</comment>
<dbReference type="Pfam" id="PF07733">
    <property type="entry name" value="DNA_pol3_alpha"/>
    <property type="match status" value="2"/>
</dbReference>
<dbReference type="FunFam" id="3.30.420.10:FF:000045">
    <property type="entry name" value="3'-5' exonuclease DinG"/>
    <property type="match status" value="1"/>
</dbReference>
<dbReference type="InterPro" id="IPR004805">
    <property type="entry name" value="DnaE2/DnaE/PolC"/>
</dbReference>
<name>A0A3M8PA69_9BACL</name>
<dbReference type="CDD" id="cd07435">
    <property type="entry name" value="PHP_PolIIIA_POLC"/>
    <property type="match status" value="1"/>
</dbReference>
<keyword evidence="6 12" id="KW-0235">DNA replication</keyword>
<evidence type="ECO:0000256" key="1">
    <source>
        <dbReference type="ARBA" id="ARBA00003452"/>
    </source>
</evidence>
<evidence type="ECO:0000256" key="9">
    <source>
        <dbReference type="ARBA" id="ARBA00022839"/>
    </source>
</evidence>
<evidence type="ECO:0000256" key="5">
    <source>
        <dbReference type="ARBA" id="ARBA00022695"/>
    </source>
</evidence>
<dbReference type="OrthoDB" id="9804290at2"/>
<evidence type="ECO:0000256" key="12">
    <source>
        <dbReference type="HAMAP-Rule" id="MF_00356"/>
    </source>
</evidence>
<dbReference type="InterPro" id="IPR012340">
    <property type="entry name" value="NA-bd_OB-fold"/>
</dbReference>
<dbReference type="InterPro" id="IPR004365">
    <property type="entry name" value="NA-bd_OB_tRNA"/>
</dbReference>
<dbReference type="PANTHER" id="PTHR32294">
    <property type="entry name" value="DNA POLYMERASE III SUBUNIT ALPHA"/>
    <property type="match status" value="1"/>
</dbReference>
<keyword evidence="8 12" id="KW-0378">Hydrolase</keyword>
<dbReference type="Pfam" id="PF00929">
    <property type="entry name" value="RNase_T"/>
    <property type="match status" value="1"/>
</dbReference>
<dbReference type="InterPro" id="IPR040982">
    <property type="entry name" value="DNA_pol3_finger"/>
</dbReference>
<evidence type="ECO:0000259" key="14">
    <source>
        <dbReference type="SMART" id="SM00481"/>
    </source>
</evidence>
<protein>
    <recommendedName>
        <fullName evidence="12">DNA polymerase III PolC-type</fullName>
        <shortName evidence="12">PolIII</shortName>
        <ecNumber evidence="12">2.7.7.7</ecNumber>
    </recommendedName>
</protein>
<dbReference type="EC" id="2.7.7.7" evidence="12"/>
<feature type="domain" description="Exonuclease" evidence="13">
    <location>
        <begin position="420"/>
        <end position="585"/>
    </location>
</feature>
<dbReference type="InterPro" id="IPR013520">
    <property type="entry name" value="Ribonucl_H"/>
</dbReference>
<dbReference type="Pfam" id="PF01336">
    <property type="entry name" value="tRNA_anti-codon"/>
    <property type="match status" value="1"/>
</dbReference>
<evidence type="ECO:0000256" key="7">
    <source>
        <dbReference type="ARBA" id="ARBA00022722"/>
    </source>
</evidence>
<dbReference type="InterPro" id="IPR029460">
    <property type="entry name" value="DNAPol_HHH"/>
</dbReference>
<dbReference type="SMART" id="SM00479">
    <property type="entry name" value="EXOIII"/>
    <property type="match status" value="1"/>
</dbReference>
<dbReference type="Gene3D" id="3.30.420.10">
    <property type="entry name" value="Ribonuclease H-like superfamily/Ribonuclease H"/>
    <property type="match status" value="1"/>
</dbReference>
<evidence type="ECO:0000256" key="2">
    <source>
        <dbReference type="ARBA" id="ARBA00004496"/>
    </source>
</evidence>
<dbReference type="Proteomes" id="UP000275473">
    <property type="component" value="Unassembled WGS sequence"/>
</dbReference>
<accession>A0A3M8PA69</accession>
<dbReference type="GO" id="GO:0006261">
    <property type="term" value="P:DNA-templated DNA replication"/>
    <property type="evidence" value="ECO:0007669"/>
    <property type="project" value="UniProtKB-UniRule"/>
</dbReference>
<dbReference type="HAMAP" id="MF_00356">
    <property type="entry name" value="DNApol_PolC"/>
    <property type="match status" value="1"/>
</dbReference>
<keyword evidence="9 12" id="KW-0269">Exonuclease</keyword>
<keyword evidence="3 12" id="KW-0963">Cytoplasm</keyword>
<dbReference type="InterPro" id="IPR003141">
    <property type="entry name" value="Pol/His_phosphatase_N"/>
</dbReference>
<keyword evidence="4 12" id="KW-0808">Transferase</keyword>
<dbReference type="NCBIfam" id="NF001688">
    <property type="entry name" value="PRK00448.1"/>
    <property type="match status" value="1"/>
</dbReference>
<dbReference type="CDD" id="cd06127">
    <property type="entry name" value="DEDDh"/>
    <property type="match status" value="1"/>
</dbReference>
<dbReference type="SMART" id="SM00481">
    <property type="entry name" value="POLIIIAc"/>
    <property type="match status" value="1"/>
</dbReference>
<evidence type="ECO:0000256" key="8">
    <source>
        <dbReference type="ARBA" id="ARBA00022801"/>
    </source>
</evidence>
<comment type="function">
    <text evidence="1 12">Required for replicative DNA synthesis. This DNA polymerase also exhibits 3' to 5' exonuclease activity.</text>
</comment>
<evidence type="ECO:0000313" key="16">
    <source>
        <dbReference type="Proteomes" id="UP000275473"/>
    </source>
</evidence>
<dbReference type="InterPro" id="IPR044923">
    <property type="entry name" value="PolC_middle_finger_sf"/>
</dbReference>
<dbReference type="Pfam" id="PF17657">
    <property type="entry name" value="DNA_pol3_finger"/>
    <property type="match status" value="1"/>
</dbReference>
<dbReference type="InterPro" id="IPR024754">
    <property type="entry name" value="DNA_PolC-like_N_II"/>
</dbReference>
<dbReference type="EMBL" id="RIAX01000002">
    <property type="protein sequence ID" value="RNF40599.1"/>
    <property type="molecule type" value="Genomic_DNA"/>
</dbReference>
<evidence type="ECO:0000256" key="11">
    <source>
        <dbReference type="ARBA" id="ARBA00049244"/>
    </source>
</evidence>
<comment type="caution">
    <text evidence="15">The sequence shown here is derived from an EMBL/GenBank/DDBJ whole genome shotgun (WGS) entry which is preliminary data.</text>
</comment>
<dbReference type="GO" id="GO:0003887">
    <property type="term" value="F:DNA-directed DNA polymerase activity"/>
    <property type="evidence" value="ECO:0007669"/>
    <property type="project" value="UniProtKB-UniRule"/>
</dbReference>
<evidence type="ECO:0000256" key="10">
    <source>
        <dbReference type="ARBA" id="ARBA00022932"/>
    </source>
</evidence>
<dbReference type="Pfam" id="PF14579">
    <property type="entry name" value="HHH_6"/>
    <property type="match status" value="1"/>
</dbReference>
<dbReference type="InterPro" id="IPR012337">
    <property type="entry name" value="RNaseH-like_sf"/>
</dbReference>
<dbReference type="GO" id="GO:0003677">
    <property type="term" value="F:DNA binding"/>
    <property type="evidence" value="ECO:0007669"/>
    <property type="project" value="UniProtKB-UniRule"/>
</dbReference>
<keyword evidence="7 12" id="KW-0540">Nuclease</keyword>
<dbReference type="InterPro" id="IPR011708">
    <property type="entry name" value="DNA_pol3_alpha_NTPase_dom"/>
</dbReference>
<dbReference type="NCBIfam" id="TIGR00573">
    <property type="entry name" value="dnaq"/>
    <property type="match status" value="1"/>
</dbReference>
<comment type="subcellular location">
    <subcellularLocation>
        <location evidence="2 12">Cytoplasm</location>
    </subcellularLocation>
</comment>
<dbReference type="Pfam" id="PF14480">
    <property type="entry name" value="DNA_pol3_a_NI"/>
    <property type="match status" value="1"/>
</dbReference>
<dbReference type="Gene3D" id="6.10.140.1510">
    <property type="match status" value="1"/>
</dbReference>
<dbReference type="InterPro" id="IPR028112">
    <property type="entry name" value="DNA_PolC-type_N_I"/>
</dbReference>
<dbReference type="GO" id="GO:0005737">
    <property type="term" value="C:cytoplasm"/>
    <property type="evidence" value="ECO:0007669"/>
    <property type="project" value="UniProtKB-SubCell"/>
</dbReference>
<evidence type="ECO:0000313" key="15">
    <source>
        <dbReference type="EMBL" id="RNF40599.1"/>
    </source>
</evidence>
<dbReference type="RefSeq" id="WP_123164298.1">
    <property type="nucleotide sequence ID" value="NZ_RIAX01000002.1"/>
</dbReference>
<reference evidence="15 16" key="1">
    <citation type="journal article" date="2018" name="Int. J. Syst. Evol. Microbiol.">
        <title>Planococcus salinus sp. nov., a moderately halophilic bacterium isolated from a saline-alkali soil.</title>
        <authorList>
            <person name="Gan L."/>
        </authorList>
    </citation>
    <scope>NUCLEOTIDE SEQUENCE [LARGE SCALE GENOMIC DNA]</scope>
    <source>
        <strain evidence="15 16">LCB217</strain>
    </source>
</reference>
<feature type="domain" description="Polymerase/histidinol phosphatase N-terminal" evidence="14">
    <location>
        <begin position="335"/>
        <end position="402"/>
    </location>
</feature>
<keyword evidence="16" id="KW-1185">Reference proteome</keyword>
<keyword evidence="10 12" id="KW-0239">DNA-directed DNA polymerase</keyword>
<evidence type="ECO:0000256" key="3">
    <source>
        <dbReference type="ARBA" id="ARBA00022490"/>
    </source>
</evidence>
<gene>
    <name evidence="12" type="primary">polC</name>
    <name evidence="15" type="ORF">EEX84_04025</name>
</gene>
<evidence type="ECO:0000256" key="4">
    <source>
        <dbReference type="ARBA" id="ARBA00022679"/>
    </source>
</evidence>
<dbReference type="Gene3D" id="1.10.150.870">
    <property type="match status" value="1"/>
</dbReference>
<dbReference type="InterPro" id="IPR036397">
    <property type="entry name" value="RNaseH_sf"/>
</dbReference>
<dbReference type="Gene3D" id="2.40.50.140">
    <property type="entry name" value="Nucleic acid-binding proteins"/>
    <property type="match status" value="1"/>
</dbReference>
<dbReference type="PANTHER" id="PTHR32294:SF5">
    <property type="entry name" value="DNA POLYMERASE III POLC-TYPE"/>
    <property type="match status" value="1"/>
</dbReference>
<dbReference type="Pfam" id="PF11490">
    <property type="entry name" value="DNA_pol3_a_NII"/>
    <property type="match status" value="1"/>
</dbReference>
<evidence type="ECO:0000256" key="6">
    <source>
        <dbReference type="ARBA" id="ARBA00022705"/>
    </source>
</evidence>
<keyword evidence="5 12" id="KW-0548">Nucleotidyltransferase</keyword>
<dbReference type="Gene3D" id="3.20.20.140">
    <property type="entry name" value="Metal-dependent hydrolases"/>
    <property type="match status" value="2"/>
</dbReference>
<dbReference type="NCBIfam" id="TIGR01405">
    <property type="entry name" value="polC_Gram_pos"/>
    <property type="match status" value="1"/>
</dbReference>
<dbReference type="GO" id="GO:0008408">
    <property type="term" value="F:3'-5' exonuclease activity"/>
    <property type="evidence" value="ECO:0007669"/>
    <property type="project" value="UniProtKB-UniRule"/>
</dbReference>